<keyword evidence="17" id="KW-1185">Reference proteome</keyword>
<dbReference type="InterPro" id="IPR039426">
    <property type="entry name" value="TonB-dep_rcpt-like"/>
</dbReference>
<evidence type="ECO:0000256" key="6">
    <source>
        <dbReference type="ARBA" id="ARBA00022729"/>
    </source>
</evidence>
<dbReference type="InterPro" id="IPR012910">
    <property type="entry name" value="Plug_dom"/>
</dbReference>
<keyword evidence="11 12" id="KW-0998">Cell outer membrane</keyword>
<evidence type="ECO:0000256" key="1">
    <source>
        <dbReference type="ARBA" id="ARBA00004571"/>
    </source>
</evidence>
<proteinExistence type="inferred from homology"/>
<reference evidence="17" key="1">
    <citation type="journal article" date="2019" name="Int. J. Syst. Evol. Microbiol.">
        <title>The Global Catalogue of Microorganisms (GCM) 10K type strain sequencing project: providing services to taxonomists for standard genome sequencing and annotation.</title>
        <authorList>
            <consortium name="The Broad Institute Genomics Platform"/>
            <consortium name="The Broad Institute Genome Sequencing Center for Infectious Disease"/>
            <person name="Wu L."/>
            <person name="Ma J."/>
        </authorList>
    </citation>
    <scope>NUCLEOTIDE SEQUENCE [LARGE SCALE GENOMIC DNA]</scope>
    <source>
        <strain evidence="17">JCM 18019</strain>
    </source>
</reference>
<keyword evidence="3 12" id="KW-1134">Transmembrane beta strand</keyword>
<comment type="caution">
    <text evidence="16">The sequence shown here is derived from an EMBL/GenBank/DDBJ whole genome shotgun (WGS) entry which is preliminary data.</text>
</comment>
<dbReference type="PANTHER" id="PTHR32552">
    <property type="entry name" value="FERRICHROME IRON RECEPTOR-RELATED"/>
    <property type="match status" value="1"/>
</dbReference>
<dbReference type="PROSITE" id="PS52016">
    <property type="entry name" value="TONB_DEPENDENT_REC_3"/>
    <property type="match status" value="1"/>
</dbReference>
<keyword evidence="10 12" id="KW-0472">Membrane</keyword>
<evidence type="ECO:0000256" key="4">
    <source>
        <dbReference type="ARBA" id="ARBA00022496"/>
    </source>
</evidence>
<name>A0ABP9MJP2_9FLAO</name>
<keyword evidence="2 12" id="KW-0813">Transport</keyword>
<dbReference type="Gene3D" id="2.40.170.20">
    <property type="entry name" value="TonB-dependent receptor, beta-barrel domain"/>
    <property type="match status" value="1"/>
</dbReference>
<protein>
    <submittedName>
        <fullName evidence="16">TonB-dependent receptor</fullName>
    </submittedName>
</protein>
<gene>
    <name evidence="16" type="ORF">GCM10023210_30320</name>
</gene>
<evidence type="ECO:0000259" key="15">
    <source>
        <dbReference type="Pfam" id="PF07715"/>
    </source>
</evidence>
<evidence type="ECO:0000256" key="10">
    <source>
        <dbReference type="ARBA" id="ARBA00023136"/>
    </source>
</evidence>
<dbReference type="Proteomes" id="UP001500353">
    <property type="component" value="Unassembled WGS sequence"/>
</dbReference>
<keyword evidence="8" id="KW-0406">Ion transport</keyword>
<evidence type="ECO:0000256" key="5">
    <source>
        <dbReference type="ARBA" id="ARBA00022692"/>
    </source>
</evidence>
<evidence type="ECO:0000256" key="8">
    <source>
        <dbReference type="ARBA" id="ARBA00023065"/>
    </source>
</evidence>
<dbReference type="EMBL" id="BAABHX010000005">
    <property type="protein sequence ID" value="GAA5096497.1"/>
    <property type="molecule type" value="Genomic_DNA"/>
</dbReference>
<evidence type="ECO:0000313" key="17">
    <source>
        <dbReference type="Proteomes" id="UP001500353"/>
    </source>
</evidence>
<dbReference type="PANTHER" id="PTHR32552:SF89">
    <property type="entry name" value="CATECHOLATE SIDEROPHORE RECEPTOR FIU"/>
    <property type="match status" value="1"/>
</dbReference>
<evidence type="ECO:0000256" key="11">
    <source>
        <dbReference type="ARBA" id="ARBA00023237"/>
    </source>
</evidence>
<feature type="domain" description="TonB-dependent receptor-like beta-barrel" evidence="14">
    <location>
        <begin position="304"/>
        <end position="801"/>
    </location>
</feature>
<dbReference type="Gene3D" id="2.170.130.10">
    <property type="entry name" value="TonB-dependent receptor, plug domain"/>
    <property type="match status" value="1"/>
</dbReference>
<comment type="similarity">
    <text evidence="12 13">Belongs to the TonB-dependent receptor family.</text>
</comment>
<dbReference type="InterPro" id="IPR037066">
    <property type="entry name" value="Plug_dom_sf"/>
</dbReference>
<feature type="domain" description="TonB-dependent receptor plug" evidence="15">
    <location>
        <begin position="78"/>
        <end position="189"/>
    </location>
</feature>
<dbReference type="Pfam" id="PF07715">
    <property type="entry name" value="Plug"/>
    <property type="match status" value="1"/>
</dbReference>
<organism evidence="16 17">
    <name type="scientific">Chryseobacterium ginsengisoli</name>
    <dbReference type="NCBI Taxonomy" id="363853"/>
    <lineage>
        <taxon>Bacteria</taxon>
        <taxon>Pseudomonadati</taxon>
        <taxon>Bacteroidota</taxon>
        <taxon>Flavobacteriia</taxon>
        <taxon>Flavobacteriales</taxon>
        <taxon>Weeksellaceae</taxon>
        <taxon>Chryseobacterium group</taxon>
        <taxon>Chryseobacterium</taxon>
    </lineage>
</organism>
<keyword evidence="16" id="KW-0675">Receptor</keyword>
<evidence type="ECO:0000256" key="13">
    <source>
        <dbReference type="RuleBase" id="RU003357"/>
    </source>
</evidence>
<comment type="subcellular location">
    <subcellularLocation>
        <location evidence="1 12">Cell outer membrane</location>
        <topology evidence="1 12">Multi-pass membrane protein</topology>
    </subcellularLocation>
</comment>
<sequence length="845" mass="93776">MDKWCLFEIKKELKFKTKIKTNYKKYMAMKKRSIFLLAGIATLYFNNTYAQETTPQDSTRTASIDQVVITGNSRPKPKIESSTAISTFSAKEIQKQNPISAAALLQRVPGFAVETSGGEVGNNLFARGIPSAGAYEFVQVQEDGLPVFEDGALQFANADNFFRVDNSVSRLEALRGGSGSIFATNSPGGLINFITKEGGNDFKGTAKLETSTYGLMRTDVNLGGALVKDKLFFNVGGFYRTDDGIRKTGFKANQGGQIRMNLKYVFDKGYAKVYYKKLDDRNTFYLPIPLVQNGNDLKEFSGFDANYGTYSYRNISQLNIPQAGGGFFSRNLEDGIHPKVDVLGAEFKYDLGNNFSVLNKTRYTNINMNYTGIFPSGGPKSGADFAGLPVSQGGLGMSNYQYSMVSSGAIVNPAYVQKLGFWAIDKQMNNFVNDLQFNYKFDKGNVTAGFYKSSWKSHQNWNWSNVLATASDKPELLNLVNPALSPNATGYSKTYNGVIDMSFLLRDSQVQGSLNDLYANLDFNITDNLSFNGGIRYSRDFYKGYGVNTTTGNLNNSGLTTDGTHSFLTTTADDNMSVLGNKYTYWNYDVNRVSFTTALNYKINSENAVYARFSNGFRSPNEEAYYNNMTNLSAIKPVTTNQLEVGYKYYSRTFDIAVIPFYSTLKNLSFTDVFSDGTSENKFANTTNYGVELEGYARLFNNLLEVTFNGTIQNPKYKDFTGRNADGSTFNYDDNTVRRMPKVYFNIAPAVNITKSWRAYVSMNYYGKRFQDEKNAQTLPSFSEFGAGTSYQLGKIRFAVDGTNIFNTIGITEGDPRAGSPSGDGTIMARPIMGAAVRASITLDF</sequence>
<evidence type="ECO:0000256" key="12">
    <source>
        <dbReference type="PROSITE-ProRule" id="PRU01360"/>
    </source>
</evidence>
<dbReference type="InterPro" id="IPR036942">
    <property type="entry name" value="Beta-barrel_TonB_sf"/>
</dbReference>
<keyword evidence="6" id="KW-0732">Signal</keyword>
<dbReference type="Pfam" id="PF00593">
    <property type="entry name" value="TonB_dep_Rec_b-barrel"/>
    <property type="match status" value="1"/>
</dbReference>
<keyword evidence="7" id="KW-0408">Iron</keyword>
<evidence type="ECO:0000256" key="7">
    <source>
        <dbReference type="ARBA" id="ARBA00023004"/>
    </source>
</evidence>
<keyword evidence="9 13" id="KW-0798">TonB box</keyword>
<evidence type="ECO:0000256" key="9">
    <source>
        <dbReference type="ARBA" id="ARBA00023077"/>
    </source>
</evidence>
<keyword evidence="4" id="KW-0410">Iron transport</keyword>
<dbReference type="SUPFAM" id="SSF56935">
    <property type="entry name" value="Porins"/>
    <property type="match status" value="1"/>
</dbReference>
<evidence type="ECO:0000313" key="16">
    <source>
        <dbReference type="EMBL" id="GAA5096497.1"/>
    </source>
</evidence>
<keyword evidence="5 12" id="KW-0812">Transmembrane</keyword>
<evidence type="ECO:0000256" key="3">
    <source>
        <dbReference type="ARBA" id="ARBA00022452"/>
    </source>
</evidence>
<evidence type="ECO:0000256" key="2">
    <source>
        <dbReference type="ARBA" id="ARBA00022448"/>
    </source>
</evidence>
<dbReference type="InterPro" id="IPR000531">
    <property type="entry name" value="Beta-barrel_TonB"/>
</dbReference>
<evidence type="ECO:0000259" key="14">
    <source>
        <dbReference type="Pfam" id="PF00593"/>
    </source>
</evidence>
<accession>A0ABP9MJP2</accession>